<reference evidence="2" key="2">
    <citation type="submission" date="2023-01" db="EMBL/GenBank/DDBJ databases">
        <authorList>
            <person name="Petersen C."/>
        </authorList>
    </citation>
    <scope>NUCLEOTIDE SEQUENCE</scope>
    <source>
        <strain evidence="2">IBT 15450</strain>
    </source>
</reference>
<feature type="compositionally biased region" description="Low complexity" evidence="1">
    <location>
        <begin position="75"/>
        <end position="92"/>
    </location>
</feature>
<organism evidence="2 3">
    <name type="scientific">Penicillium canescens</name>
    <dbReference type="NCBI Taxonomy" id="5083"/>
    <lineage>
        <taxon>Eukaryota</taxon>
        <taxon>Fungi</taxon>
        <taxon>Dikarya</taxon>
        <taxon>Ascomycota</taxon>
        <taxon>Pezizomycotina</taxon>
        <taxon>Eurotiomycetes</taxon>
        <taxon>Eurotiomycetidae</taxon>
        <taxon>Eurotiales</taxon>
        <taxon>Aspergillaceae</taxon>
        <taxon>Penicillium</taxon>
    </lineage>
</organism>
<evidence type="ECO:0000313" key="3">
    <source>
        <dbReference type="Proteomes" id="UP001219568"/>
    </source>
</evidence>
<evidence type="ECO:0000256" key="1">
    <source>
        <dbReference type="SAM" id="MobiDB-lite"/>
    </source>
</evidence>
<gene>
    <name evidence="2" type="ORF">N7460_004013</name>
</gene>
<protein>
    <submittedName>
        <fullName evidence="2">Uncharacterized protein</fullName>
    </submittedName>
</protein>
<name>A0AAD6IH37_PENCN</name>
<reference evidence="2" key="1">
    <citation type="journal article" date="2023" name="IMA Fungus">
        <title>Comparative genomic study of the Penicillium genus elucidates a diverse pangenome and 15 lateral gene transfer events.</title>
        <authorList>
            <person name="Petersen C."/>
            <person name="Sorensen T."/>
            <person name="Nielsen M.R."/>
            <person name="Sondergaard T.E."/>
            <person name="Sorensen J.L."/>
            <person name="Fitzpatrick D.A."/>
            <person name="Frisvad J.C."/>
            <person name="Nielsen K.L."/>
        </authorList>
    </citation>
    <scope>NUCLEOTIDE SEQUENCE</scope>
    <source>
        <strain evidence="2">IBT 15450</strain>
    </source>
</reference>
<dbReference type="EMBL" id="JAQJZL010000003">
    <property type="protein sequence ID" value="KAJ6047866.1"/>
    <property type="molecule type" value="Genomic_DNA"/>
</dbReference>
<keyword evidence="3" id="KW-1185">Reference proteome</keyword>
<accession>A0AAD6IH37</accession>
<comment type="caution">
    <text evidence="2">The sequence shown here is derived from an EMBL/GenBank/DDBJ whole genome shotgun (WGS) entry which is preliminary data.</text>
</comment>
<evidence type="ECO:0000313" key="2">
    <source>
        <dbReference type="EMBL" id="KAJ6047866.1"/>
    </source>
</evidence>
<sequence length="123" mass="12475">MIETTDAYCCVYDLIPRTESPSTSTKTVTSFDDEWAGADYCFKKIPFTASDYSSQVSLASAQAVATNTGPSTNEATSMSTSSGSSSTTASASVTPTTNAAMSLATAKKVVLGGAGVAAALFAL</sequence>
<dbReference type="AlphaFoldDB" id="A0AAD6IH37"/>
<feature type="region of interest" description="Disordered" evidence="1">
    <location>
        <begin position="63"/>
        <end position="92"/>
    </location>
</feature>
<proteinExistence type="predicted"/>
<dbReference type="Proteomes" id="UP001219568">
    <property type="component" value="Unassembled WGS sequence"/>
</dbReference>